<gene>
    <name evidence="5" type="primary">hrcA</name>
    <name evidence="7" type="ORF">DCF25_06825</name>
</gene>
<dbReference type="GO" id="GO:0045892">
    <property type="term" value="P:negative regulation of DNA-templated transcription"/>
    <property type="evidence" value="ECO:0007669"/>
    <property type="project" value="UniProtKB-UniRule"/>
</dbReference>
<keyword evidence="3 5" id="KW-0346">Stress response</keyword>
<dbReference type="HAMAP" id="MF_00081">
    <property type="entry name" value="HrcA"/>
    <property type="match status" value="1"/>
</dbReference>
<reference evidence="8" key="1">
    <citation type="submission" date="2018-04" db="EMBL/GenBank/DDBJ databases">
        <authorList>
            <person name="Cornet L."/>
        </authorList>
    </citation>
    <scope>NUCLEOTIDE SEQUENCE [LARGE SCALE GENOMIC DNA]</scope>
</reference>
<dbReference type="Pfam" id="PF01628">
    <property type="entry name" value="HrcA"/>
    <property type="match status" value="1"/>
</dbReference>
<proteinExistence type="inferred from homology"/>
<evidence type="ECO:0000259" key="6">
    <source>
        <dbReference type="Pfam" id="PF01628"/>
    </source>
</evidence>
<reference evidence="7 8" key="2">
    <citation type="submission" date="2018-06" db="EMBL/GenBank/DDBJ databases">
        <title>Metagenomic assembly of (sub)arctic Cyanobacteria and their associated microbiome from non-axenic cultures.</title>
        <authorList>
            <person name="Baurain D."/>
        </authorList>
    </citation>
    <scope>NUCLEOTIDE SEQUENCE [LARGE SCALE GENOMIC DNA]</scope>
    <source>
        <strain evidence="7">ULC129bin1</strain>
    </source>
</reference>
<keyword evidence="2 5" id="KW-0805">Transcription regulation</keyword>
<keyword evidence="4 5" id="KW-0804">Transcription</keyword>
<evidence type="ECO:0000256" key="2">
    <source>
        <dbReference type="ARBA" id="ARBA00023015"/>
    </source>
</evidence>
<sequence>MKLNSRQQNVLRATVRHYVSTAEPVGSKSLANGYNLQVSSATIRNVMSALEGSGLLYQPHTSAGRIPSDSGYRAYVNELMEPSRPLIRQMENTLSQRIGSQGSHRPGSHTQLFNSSRIESLLQESAQVIASLSGYVALVTLPQVESATIQHLQLVPVSDRQILLVVVLDVYNNHSILLPLLPAKASDGSEGLAEASGDIASELQMLSNFLTHQLKGCSLQDAVLDWSEIDRAFTRYASALQQAISDLSVRSQTKPATQILVSGLAEVLAQPEFSERSQIRSIVELLEDGRDQLWPLISTVSRASREVSPLTAALTPNQRLRIWIGSENPVEPMQSCALVTASYGQSPGPVGSLGVLGPTRMLYENAIAAVEAAANYLTDAVATTLDLDNRLTPEG</sequence>
<evidence type="ECO:0000313" key="7">
    <source>
        <dbReference type="EMBL" id="PZO20337.1"/>
    </source>
</evidence>
<evidence type="ECO:0000256" key="4">
    <source>
        <dbReference type="ARBA" id="ARBA00023163"/>
    </source>
</evidence>
<dbReference type="InterPro" id="IPR036390">
    <property type="entry name" value="WH_DNA-bd_sf"/>
</dbReference>
<feature type="domain" description="Heat-inducible transcription repressor HrcA C-terminal" evidence="6">
    <location>
        <begin position="119"/>
        <end position="367"/>
    </location>
</feature>
<dbReference type="SUPFAM" id="SSF46785">
    <property type="entry name" value="Winged helix' DNA-binding domain"/>
    <property type="match status" value="1"/>
</dbReference>
<dbReference type="InterPro" id="IPR021153">
    <property type="entry name" value="HrcA_C"/>
</dbReference>
<dbReference type="SUPFAM" id="SSF55781">
    <property type="entry name" value="GAF domain-like"/>
    <property type="match status" value="1"/>
</dbReference>
<dbReference type="Proteomes" id="UP000249354">
    <property type="component" value="Unassembled WGS sequence"/>
</dbReference>
<dbReference type="InterPro" id="IPR029016">
    <property type="entry name" value="GAF-like_dom_sf"/>
</dbReference>
<dbReference type="InterPro" id="IPR036388">
    <property type="entry name" value="WH-like_DNA-bd_sf"/>
</dbReference>
<dbReference type="Gene3D" id="3.30.450.40">
    <property type="match status" value="1"/>
</dbReference>
<keyword evidence="1 5" id="KW-0678">Repressor</keyword>
<evidence type="ECO:0000256" key="3">
    <source>
        <dbReference type="ARBA" id="ARBA00023016"/>
    </source>
</evidence>
<organism evidence="7 8">
    <name type="scientific">Leptolyngbya foveolarum</name>
    <dbReference type="NCBI Taxonomy" id="47253"/>
    <lineage>
        <taxon>Bacteria</taxon>
        <taxon>Bacillati</taxon>
        <taxon>Cyanobacteriota</taxon>
        <taxon>Cyanophyceae</taxon>
        <taxon>Leptolyngbyales</taxon>
        <taxon>Leptolyngbyaceae</taxon>
        <taxon>Leptolyngbya group</taxon>
        <taxon>Leptolyngbya</taxon>
    </lineage>
</organism>
<name>A0A2W4UM83_9CYAN</name>
<dbReference type="AlphaFoldDB" id="A0A2W4UM83"/>
<dbReference type="NCBIfam" id="TIGR00331">
    <property type="entry name" value="hrcA"/>
    <property type="match status" value="1"/>
</dbReference>
<dbReference type="PANTHER" id="PTHR34824:SF1">
    <property type="entry name" value="HEAT-INDUCIBLE TRANSCRIPTION REPRESSOR HRCA"/>
    <property type="match status" value="1"/>
</dbReference>
<evidence type="ECO:0000256" key="5">
    <source>
        <dbReference type="HAMAP-Rule" id="MF_00081"/>
    </source>
</evidence>
<protein>
    <recommendedName>
        <fullName evidence="5">Heat-inducible transcription repressor HrcA</fullName>
    </recommendedName>
</protein>
<dbReference type="GO" id="GO:0003677">
    <property type="term" value="F:DNA binding"/>
    <property type="evidence" value="ECO:0007669"/>
    <property type="project" value="InterPro"/>
</dbReference>
<comment type="function">
    <text evidence="5">Negative regulator of class I heat shock genes (grpE-dnaK-dnaJ and groELS operons). Prevents heat-shock induction of these operons.</text>
</comment>
<comment type="similarity">
    <text evidence="5">Belongs to the HrcA family.</text>
</comment>
<accession>A0A2W4UM83</accession>
<evidence type="ECO:0000313" key="8">
    <source>
        <dbReference type="Proteomes" id="UP000249354"/>
    </source>
</evidence>
<dbReference type="PIRSF" id="PIRSF005485">
    <property type="entry name" value="HrcA"/>
    <property type="match status" value="1"/>
</dbReference>
<evidence type="ECO:0000256" key="1">
    <source>
        <dbReference type="ARBA" id="ARBA00022491"/>
    </source>
</evidence>
<dbReference type="Gene3D" id="1.10.10.10">
    <property type="entry name" value="Winged helix-like DNA-binding domain superfamily/Winged helix DNA-binding domain"/>
    <property type="match status" value="1"/>
</dbReference>
<dbReference type="InterPro" id="IPR002571">
    <property type="entry name" value="HrcA"/>
</dbReference>
<dbReference type="EMBL" id="QBMC01000031">
    <property type="protein sequence ID" value="PZO20337.1"/>
    <property type="molecule type" value="Genomic_DNA"/>
</dbReference>
<dbReference type="PANTHER" id="PTHR34824">
    <property type="entry name" value="HEAT-INDUCIBLE TRANSCRIPTION REPRESSOR HRCA"/>
    <property type="match status" value="1"/>
</dbReference>
<comment type="caution">
    <text evidence="7">The sequence shown here is derived from an EMBL/GenBank/DDBJ whole genome shotgun (WGS) entry which is preliminary data.</text>
</comment>